<reference evidence="4" key="1">
    <citation type="journal article" date="2022" name="Plant J.">
        <title>Strategies of tolerance reflected in two North American maple genomes.</title>
        <authorList>
            <person name="McEvoy S.L."/>
            <person name="Sezen U.U."/>
            <person name="Trouern-Trend A."/>
            <person name="McMahon S.M."/>
            <person name="Schaberg P.G."/>
            <person name="Yang J."/>
            <person name="Wegrzyn J.L."/>
            <person name="Swenson N.G."/>
        </authorList>
    </citation>
    <scope>NUCLEOTIDE SEQUENCE</scope>
    <source>
        <strain evidence="4">NS2018</strain>
    </source>
</reference>
<dbReference type="Proteomes" id="UP001168877">
    <property type="component" value="Unassembled WGS sequence"/>
</dbReference>
<feature type="compositionally biased region" description="Polar residues" evidence="2">
    <location>
        <begin position="625"/>
        <end position="639"/>
    </location>
</feature>
<feature type="domain" description="Rho termination factor-like N-terminal" evidence="3">
    <location>
        <begin position="673"/>
        <end position="711"/>
    </location>
</feature>
<keyword evidence="1" id="KW-0175">Coiled coil</keyword>
<evidence type="ECO:0000256" key="2">
    <source>
        <dbReference type="SAM" id="MobiDB-lite"/>
    </source>
</evidence>
<dbReference type="GO" id="GO:0006353">
    <property type="term" value="P:DNA-templated transcription termination"/>
    <property type="evidence" value="ECO:0007669"/>
    <property type="project" value="InterPro"/>
</dbReference>
<gene>
    <name evidence="4" type="ORF">LWI29_010714</name>
</gene>
<evidence type="ECO:0000259" key="3">
    <source>
        <dbReference type="SMART" id="SM00959"/>
    </source>
</evidence>
<comment type="caution">
    <text evidence="4">The sequence shown here is derived from an EMBL/GenBank/DDBJ whole genome shotgun (WGS) entry which is preliminary data.</text>
</comment>
<evidence type="ECO:0000313" key="4">
    <source>
        <dbReference type="EMBL" id="KAK0595867.1"/>
    </source>
</evidence>
<dbReference type="SMART" id="SM00959">
    <property type="entry name" value="Rho_N"/>
    <property type="match status" value="1"/>
</dbReference>
<dbReference type="AlphaFoldDB" id="A0AA39SKW3"/>
<protein>
    <recommendedName>
        <fullName evidence="3">Rho termination factor-like N-terminal domain-containing protein</fullName>
    </recommendedName>
</protein>
<dbReference type="InterPro" id="IPR011112">
    <property type="entry name" value="Rho-like_N"/>
</dbReference>
<sequence length="712" mass="78629">MPNLDGIATSTLVMGVVRIYVIEEDALNEKYCIQVLRILITKTDTEINELEKDLVSLQSELAWAEYEEWPDICCNALRKKIDSLHISVRNLKNKDKNNMGIHLSIKPAESLHEIINALLGDLFQETVKQNEEPLDVAVLDSSDSQGQATEDLEENKKHCSAGSSVIVKGEMKESSISPLENGSMLKTSLSETVKLVSNFSQHPLELAPGHPDEKILLGSFELENARKGEEKECDFTPKKKKMVHYSSLKAAGERRQNLEMVEVQPADIKLKNSCRNALEHAVTYSKRKKPLNISDSKIINEEAKDASSICTNIGKKVKPANATVQNIRADALRDETGLSRKRNNSDSKLATTSGKAKGGNSNIINSVLRHPSGLIGRINNTDPALATSRSVKVEIADGSPAALRHTTGLNQQSDNFDSRLGAIRQENGGNCDMNQKLCDFTLKVARKRNIKESNSTRADETDSSYSSSEAEGNKKHSQIIVKVEKVDLTDTRHSTLTPILELQDGKGMESTKTLPEEGTIQLELQLPETAANNEKFNLDPSVKPQNQTAKRKTESSSLNVKEPVFLSAKMVVSNSPSVSKAERQQKAGLGSDSSGSNQSWDRKIMKKRKKNLSLPIAVEIKGSTLQMDVSKSQSDPNDSTGKDDILITESYSKPYTTDSCTEAVPSSPSATSKLNHLKVKQLRAIAKEKKLTNYYKLRRSDLIERIANHKRC</sequence>
<organism evidence="4 5">
    <name type="scientific">Acer saccharum</name>
    <name type="common">Sugar maple</name>
    <dbReference type="NCBI Taxonomy" id="4024"/>
    <lineage>
        <taxon>Eukaryota</taxon>
        <taxon>Viridiplantae</taxon>
        <taxon>Streptophyta</taxon>
        <taxon>Embryophyta</taxon>
        <taxon>Tracheophyta</taxon>
        <taxon>Spermatophyta</taxon>
        <taxon>Magnoliopsida</taxon>
        <taxon>eudicotyledons</taxon>
        <taxon>Gunneridae</taxon>
        <taxon>Pentapetalae</taxon>
        <taxon>rosids</taxon>
        <taxon>malvids</taxon>
        <taxon>Sapindales</taxon>
        <taxon>Sapindaceae</taxon>
        <taxon>Hippocastanoideae</taxon>
        <taxon>Acereae</taxon>
        <taxon>Acer</taxon>
    </lineage>
</organism>
<feature type="coiled-coil region" evidence="1">
    <location>
        <begin position="33"/>
        <end position="94"/>
    </location>
</feature>
<keyword evidence="5" id="KW-1185">Reference proteome</keyword>
<proteinExistence type="predicted"/>
<evidence type="ECO:0000256" key="1">
    <source>
        <dbReference type="SAM" id="Coils"/>
    </source>
</evidence>
<name>A0AA39SKW3_ACESA</name>
<dbReference type="EMBL" id="JAUESC010000004">
    <property type="protein sequence ID" value="KAK0595867.1"/>
    <property type="molecule type" value="Genomic_DNA"/>
</dbReference>
<feature type="region of interest" description="Disordered" evidence="2">
    <location>
        <begin position="452"/>
        <end position="476"/>
    </location>
</feature>
<reference evidence="4" key="2">
    <citation type="submission" date="2023-06" db="EMBL/GenBank/DDBJ databases">
        <authorList>
            <person name="Swenson N.G."/>
            <person name="Wegrzyn J.L."/>
            <person name="Mcevoy S.L."/>
        </authorList>
    </citation>
    <scope>NUCLEOTIDE SEQUENCE</scope>
    <source>
        <strain evidence="4">NS2018</strain>
        <tissue evidence="4">Leaf</tissue>
    </source>
</reference>
<accession>A0AA39SKW3</accession>
<feature type="region of interest" description="Disordered" evidence="2">
    <location>
        <begin position="625"/>
        <end position="644"/>
    </location>
</feature>
<feature type="compositionally biased region" description="Polar residues" evidence="2">
    <location>
        <begin position="346"/>
        <end position="356"/>
    </location>
</feature>
<feature type="region of interest" description="Disordered" evidence="2">
    <location>
        <begin position="572"/>
        <end position="600"/>
    </location>
</feature>
<feature type="region of interest" description="Disordered" evidence="2">
    <location>
        <begin position="333"/>
        <end position="356"/>
    </location>
</feature>
<feature type="region of interest" description="Disordered" evidence="2">
    <location>
        <begin position="535"/>
        <end position="558"/>
    </location>
</feature>
<evidence type="ECO:0000313" key="5">
    <source>
        <dbReference type="Proteomes" id="UP001168877"/>
    </source>
</evidence>
<dbReference type="Pfam" id="PF07498">
    <property type="entry name" value="Rho_N"/>
    <property type="match status" value="1"/>
</dbReference>